<evidence type="ECO:0000256" key="1">
    <source>
        <dbReference type="SAM" id="Phobius"/>
    </source>
</evidence>
<dbReference type="InParanoid" id="E3MV67"/>
<dbReference type="PANTHER" id="PTHR31847:SF1">
    <property type="entry name" value="DUF1084 DOMAIN-CONTAINING PROTEIN-RELATED"/>
    <property type="match status" value="1"/>
</dbReference>
<proteinExistence type="predicted"/>
<feature type="transmembrane region" description="Helical" evidence="1">
    <location>
        <begin position="7"/>
        <end position="29"/>
    </location>
</feature>
<feature type="transmembrane region" description="Helical" evidence="1">
    <location>
        <begin position="35"/>
        <end position="54"/>
    </location>
</feature>
<dbReference type="FunCoup" id="E3MV67">
    <property type="interactions" value="869"/>
</dbReference>
<dbReference type="RefSeq" id="XP_003099943.2">
    <property type="nucleotide sequence ID" value="XM_003099895.2"/>
</dbReference>
<gene>
    <name evidence="2" type="ORF">CRE_24628</name>
</gene>
<organism evidence="3">
    <name type="scientific">Caenorhabditis remanei</name>
    <name type="common">Caenorhabditis vulgaris</name>
    <dbReference type="NCBI Taxonomy" id="31234"/>
    <lineage>
        <taxon>Eukaryota</taxon>
        <taxon>Metazoa</taxon>
        <taxon>Ecdysozoa</taxon>
        <taxon>Nematoda</taxon>
        <taxon>Chromadorea</taxon>
        <taxon>Rhabditida</taxon>
        <taxon>Rhabditina</taxon>
        <taxon>Rhabditomorpha</taxon>
        <taxon>Rhabditoidea</taxon>
        <taxon>Rhabditidae</taxon>
        <taxon>Peloderinae</taxon>
        <taxon>Caenorhabditis</taxon>
    </lineage>
</organism>
<feature type="transmembrane region" description="Helical" evidence="1">
    <location>
        <begin position="181"/>
        <end position="204"/>
    </location>
</feature>
<dbReference type="Proteomes" id="UP000008281">
    <property type="component" value="Unassembled WGS sequence"/>
</dbReference>
<feature type="transmembrane region" description="Helical" evidence="1">
    <location>
        <begin position="145"/>
        <end position="165"/>
    </location>
</feature>
<dbReference type="HOGENOM" id="CLU_092918_0_0_1"/>
<evidence type="ECO:0000313" key="3">
    <source>
        <dbReference type="Proteomes" id="UP000008281"/>
    </source>
</evidence>
<dbReference type="PANTHER" id="PTHR31847">
    <property type="entry name" value="PROTEIN CBG10327"/>
    <property type="match status" value="1"/>
</dbReference>
<dbReference type="EMBL" id="DS268482">
    <property type="protein sequence ID" value="EFP10163.1"/>
    <property type="molecule type" value="Genomic_DNA"/>
</dbReference>
<dbReference type="KEGG" id="crq:GCK72_007150"/>
<name>E3MV67_CAERE</name>
<feature type="transmembrane region" description="Helical" evidence="1">
    <location>
        <begin position="75"/>
        <end position="97"/>
    </location>
</feature>
<keyword evidence="3" id="KW-1185">Reference proteome</keyword>
<dbReference type="GeneID" id="9826187"/>
<sequence>MGQICYKIYLITFTILSMLPIVLHLHLLYDDEKHFYSLNAVTLYFISICLVLTDSEILNNEHLPTAAKWFVRHRYLLAAAMIAFNTLILINSVIHLVGLWENIVVACMLAIVIMYLPISTWFHFDCCTDFLFSHLKSTKLSKKQWLLLFGFHTVLAALYATLFLFDESCLGNKEFVLNFQFIRYFCQLINIMSIPMSYQAILLWNSNKLKFKEWYPTTMEWAGLMKRNPDGTWEIDQTPEDHNVLRDNVSLKPRGHVTHKPK</sequence>
<reference evidence="2" key="1">
    <citation type="submission" date="2007-07" db="EMBL/GenBank/DDBJ databases">
        <title>PCAP assembly of the Caenorhabditis remanei genome.</title>
        <authorList>
            <consortium name="The Caenorhabditis remanei Sequencing Consortium"/>
            <person name="Wilson R.K."/>
        </authorList>
    </citation>
    <scope>NUCLEOTIDE SEQUENCE [LARGE SCALE GENOMIC DNA]</scope>
    <source>
        <strain evidence="2">PB4641</strain>
    </source>
</reference>
<dbReference type="AlphaFoldDB" id="E3MV67"/>
<keyword evidence="1" id="KW-0472">Membrane</keyword>
<dbReference type="CTD" id="9826187"/>
<feature type="transmembrane region" description="Helical" evidence="1">
    <location>
        <begin position="103"/>
        <end position="124"/>
    </location>
</feature>
<keyword evidence="1" id="KW-1133">Transmembrane helix</keyword>
<keyword evidence="1" id="KW-0812">Transmembrane</keyword>
<dbReference type="eggNOG" id="ENOG502TJ76">
    <property type="taxonomic scope" value="Eukaryota"/>
</dbReference>
<accession>E3MV67</accession>
<dbReference type="OrthoDB" id="5908761at2759"/>
<protein>
    <submittedName>
        <fullName evidence="2">Uncharacterized protein</fullName>
    </submittedName>
</protein>
<evidence type="ECO:0000313" key="2">
    <source>
        <dbReference type="EMBL" id="EFP10163.1"/>
    </source>
</evidence>